<evidence type="ECO:0000313" key="12">
    <source>
        <dbReference type="Proteomes" id="UP000549394"/>
    </source>
</evidence>
<keyword evidence="2" id="KW-0235">DNA replication</keyword>
<keyword evidence="3" id="KW-0227">DNA damage</keyword>
<feature type="domain" description="Chromatin assembly factor 1 subunit A dimerization" evidence="9">
    <location>
        <begin position="382"/>
        <end position="452"/>
    </location>
</feature>
<dbReference type="PANTHER" id="PTHR15272">
    <property type="entry name" value="CHROMATIN ASSEMBLY FACTOR 1 SUBUNIT A CAF-1 SUBUNIT A"/>
    <property type="match status" value="1"/>
</dbReference>
<evidence type="ECO:0000259" key="9">
    <source>
        <dbReference type="Pfam" id="PF12253"/>
    </source>
</evidence>
<dbReference type="Proteomes" id="UP000549394">
    <property type="component" value="Unassembled WGS sequence"/>
</dbReference>
<feature type="compositionally biased region" description="Polar residues" evidence="7">
    <location>
        <begin position="117"/>
        <end position="136"/>
    </location>
</feature>
<feature type="compositionally biased region" description="Acidic residues" evidence="7">
    <location>
        <begin position="90"/>
        <end position="105"/>
    </location>
</feature>
<dbReference type="InterPro" id="IPR022043">
    <property type="entry name" value="CAF1A_DD"/>
</dbReference>
<feature type="domain" description="Chromatin assembly factor 1 p150 subunit acidic region" evidence="8">
    <location>
        <begin position="168"/>
        <end position="307"/>
    </location>
</feature>
<feature type="compositionally biased region" description="Basic and acidic residues" evidence="7">
    <location>
        <begin position="37"/>
        <end position="46"/>
    </location>
</feature>
<dbReference type="EMBL" id="CAJFCJ010000020">
    <property type="protein sequence ID" value="CAD5124392.1"/>
    <property type="molecule type" value="Genomic_DNA"/>
</dbReference>
<comment type="caution">
    <text evidence="11">The sequence shown here is derived from an EMBL/GenBank/DDBJ whole genome shotgun (WGS) entry which is preliminary data.</text>
</comment>
<dbReference type="Pfam" id="PF11600">
    <property type="entry name" value="CAF1A_acidic"/>
    <property type="match status" value="1"/>
</dbReference>
<gene>
    <name evidence="11" type="ORF">DGYR_LOCUS11938</name>
</gene>
<evidence type="ECO:0000256" key="7">
    <source>
        <dbReference type="SAM" id="MobiDB-lite"/>
    </source>
</evidence>
<evidence type="ECO:0000256" key="6">
    <source>
        <dbReference type="ARBA" id="ARBA00023242"/>
    </source>
</evidence>
<dbReference type="GO" id="GO:0005634">
    <property type="term" value="C:nucleus"/>
    <property type="evidence" value="ECO:0007669"/>
    <property type="project" value="UniProtKB-SubCell"/>
</dbReference>
<organism evidence="11 12">
    <name type="scientific">Dimorphilus gyrociliatus</name>
    <dbReference type="NCBI Taxonomy" id="2664684"/>
    <lineage>
        <taxon>Eukaryota</taxon>
        <taxon>Metazoa</taxon>
        <taxon>Spiralia</taxon>
        <taxon>Lophotrochozoa</taxon>
        <taxon>Annelida</taxon>
        <taxon>Polychaeta</taxon>
        <taxon>Polychaeta incertae sedis</taxon>
        <taxon>Dinophilidae</taxon>
        <taxon>Dimorphilus</taxon>
    </lineage>
</organism>
<dbReference type="GO" id="GO:0006260">
    <property type="term" value="P:DNA replication"/>
    <property type="evidence" value="ECO:0007669"/>
    <property type="project" value="UniProtKB-KW"/>
</dbReference>
<dbReference type="PANTHER" id="PTHR15272:SF0">
    <property type="entry name" value="CHROMATIN ASSEMBLY FACTOR 1 SUBUNIT A"/>
    <property type="match status" value="1"/>
</dbReference>
<evidence type="ECO:0000259" key="8">
    <source>
        <dbReference type="Pfam" id="PF11600"/>
    </source>
</evidence>
<keyword evidence="12" id="KW-1185">Reference proteome</keyword>
<protein>
    <submittedName>
        <fullName evidence="11">DgyrCDS12680</fullName>
    </submittedName>
</protein>
<evidence type="ECO:0000259" key="10">
    <source>
        <dbReference type="Pfam" id="PF15539"/>
    </source>
</evidence>
<accession>A0A7I8W7V6</accession>
<name>A0A7I8W7V6_9ANNE</name>
<sequence length="692" mass="81190">MSEEQEKDRASPSIRQSRLPFQSLNSPTKNEKKRKHINDQGDNKSDSKRRKSGLEFLDQFLKGKAQSQNSKTSVTVKSENEPTDDLSSSEIEESDNDNDNFDNEADVSILSEEPSFISRTDSNAEVQEVSSTSTDTPLRDKNDLKMKKRKTKLTDAEKGERERQKQLRLKEKTEKQRMKKELKERKEEERLKLKEMKLEEKRMKLKEKEEKDIERRQKKEEKEEEKRQRKEAKERARIQKEEQNKQKQEEKRQIEEEKKKLENEKKKRQQKCQAAFLGFFSKAQRPEQSSPKFNKDERFLPFQLGKKQKLAPIYRTNISFLEERLSELDYFLSHQNSKHNYLKTLKSDTYQIGKSEPTWTNKDGDVVLVADEKPTLPWRKAKLFQFHENNRPAYYGTFKKKSIIVTARQPFGKDDNLDYTVDSDEEWEEEEPGESISHSEGEDDDEKVEEGDDDEDDGFFVPHGYLSDDEGCEEDEADEKLNPEKLKARQLAMARKFEEEIKEQPKTLRPLIVGCCWSNSAEKVQAKFLKILKQYTVEIIIETPIQLENICHSTPSHHDMSDCGDSSRKGSALTKPIPKEAMPHLIRFLHGNWNSREAIIREFRQFWSKKSQEGGNESGTNSVISKRQLEIRIKAIAAYDKRTDYKNRCWYVKESVINDYAVTDLKIPNPYAKEMELNNVKEVRRVDDSKKT</sequence>
<feature type="compositionally biased region" description="Polar residues" evidence="7">
    <location>
        <begin position="13"/>
        <end position="28"/>
    </location>
</feature>
<keyword evidence="5" id="KW-0234">DNA repair</keyword>
<feature type="region of interest" description="Disordered" evidence="7">
    <location>
        <begin position="1"/>
        <end position="255"/>
    </location>
</feature>
<dbReference type="OrthoDB" id="79480at2759"/>
<evidence type="ECO:0000313" key="11">
    <source>
        <dbReference type="EMBL" id="CAD5124392.1"/>
    </source>
</evidence>
<feature type="domain" description="Chromatin assembly factor 1 subunit p150 C-terminal" evidence="10">
    <location>
        <begin position="506"/>
        <end position="669"/>
    </location>
</feature>
<feature type="compositionally biased region" description="Acidic residues" evidence="7">
    <location>
        <begin position="421"/>
        <end position="433"/>
    </location>
</feature>
<keyword evidence="6" id="KW-0539">Nucleus</keyword>
<feature type="compositionally biased region" description="Basic and acidic residues" evidence="7">
    <location>
        <begin position="1"/>
        <end position="10"/>
    </location>
</feature>
<dbReference type="GO" id="GO:0006334">
    <property type="term" value="P:nucleosome assembly"/>
    <property type="evidence" value="ECO:0007669"/>
    <property type="project" value="TreeGrafter"/>
</dbReference>
<keyword evidence="4" id="KW-0143">Chaperone</keyword>
<evidence type="ECO:0000256" key="2">
    <source>
        <dbReference type="ARBA" id="ARBA00022705"/>
    </source>
</evidence>
<dbReference type="Pfam" id="PF15539">
    <property type="entry name" value="CAF1-p150_C2"/>
    <property type="match status" value="1"/>
</dbReference>
<reference evidence="11 12" key="1">
    <citation type="submission" date="2020-08" db="EMBL/GenBank/DDBJ databases">
        <authorList>
            <person name="Hejnol A."/>
        </authorList>
    </citation>
    <scope>NUCLEOTIDE SEQUENCE [LARGE SCALE GENOMIC DNA]</scope>
</reference>
<feature type="compositionally biased region" description="Polar residues" evidence="7">
    <location>
        <begin position="65"/>
        <end position="77"/>
    </location>
</feature>
<dbReference type="InterPro" id="IPR021644">
    <property type="entry name" value="CAF-1_p150_acidic"/>
</dbReference>
<evidence type="ECO:0000256" key="1">
    <source>
        <dbReference type="ARBA" id="ARBA00004123"/>
    </source>
</evidence>
<feature type="compositionally biased region" description="Acidic residues" evidence="7">
    <location>
        <begin position="441"/>
        <end position="458"/>
    </location>
</feature>
<dbReference type="GO" id="GO:0033186">
    <property type="term" value="C:CAF-1 complex"/>
    <property type="evidence" value="ECO:0007669"/>
    <property type="project" value="TreeGrafter"/>
</dbReference>
<dbReference type="AlphaFoldDB" id="A0A7I8W7V6"/>
<evidence type="ECO:0000256" key="5">
    <source>
        <dbReference type="ARBA" id="ARBA00023204"/>
    </source>
</evidence>
<proteinExistence type="predicted"/>
<comment type="subcellular location">
    <subcellularLocation>
        <location evidence="1">Nucleus</location>
    </subcellularLocation>
</comment>
<feature type="region of interest" description="Disordered" evidence="7">
    <location>
        <begin position="414"/>
        <end position="478"/>
    </location>
</feature>
<dbReference type="GO" id="GO:0006281">
    <property type="term" value="P:DNA repair"/>
    <property type="evidence" value="ECO:0007669"/>
    <property type="project" value="UniProtKB-KW"/>
</dbReference>
<dbReference type="InterPro" id="IPR029105">
    <property type="entry name" value="CAF1-p150_C2"/>
</dbReference>
<feature type="compositionally biased region" description="Basic and acidic residues" evidence="7">
    <location>
        <begin position="152"/>
        <end position="255"/>
    </location>
</feature>
<evidence type="ECO:0000256" key="4">
    <source>
        <dbReference type="ARBA" id="ARBA00023186"/>
    </source>
</evidence>
<dbReference type="Pfam" id="PF12253">
    <property type="entry name" value="CAF1A_dimeriz"/>
    <property type="match status" value="1"/>
</dbReference>
<evidence type="ECO:0000256" key="3">
    <source>
        <dbReference type="ARBA" id="ARBA00022763"/>
    </source>
</evidence>
<feature type="compositionally biased region" description="Acidic residues" evidence="7">
    <location>
        <begin position="467"/>
        <end position="478"/>
    </location>
</feature>